<dbReference type="PANTHER" id="PTHR38050:SF1">
    <property type="entry name" value="FERULOYL ESTERASE C"/>
    <property type="match status" value="1"/>
</dbReference>
<keyword evidence="7" id="KW-0119">Carbohydrate metabolism</keyword>
<evidence type="ECO:0000313" key="13">
    <source>
        <dbReference type="Proteomes" id="UP000000517"/>
    </source>
</evidence>
<evidence type="ECO:0000256" key="6">
    <source>
        <dbReference type="ARBA" id="ARBA00022801"/>
    </source>
</evidence>
<keyword evidence="3" id="KW-0964">Secreted</keyword>
<accession>C9RRH8</accession>
<reference evidence="11 14" key="1">
    <citation type="submission" date="2009-10" db="EMBL/GenBank/DDBJ databases">
        <title>Complete sequence of Fibrobacter succinogenes subsp. succinogenes S85.</title>
        <authorList>
            <consortium name="US DOE Joint Genome Institute"/>
            <person name="Lucas S."/>
            <person name="Copeland A."/>
            <person name="Lapidus A."/>
            <person name="Glavina del Rio T."/>
            <person name="Tice H."/>
            <person name="Bruce D."/>
            <person name="Goodwin L."/>
            <person name="Pitluck S."/>
            <person name="Chertkov O."/>
            <person name="Detter J.C."/>
            <person name="Han C."/>
            <person name="Tapia R."/>
            <person name="Larimer F."/>
            <person name="Land M."/>
            <person name="Hauser L."/>
            <person name="Kyrpides N."/>
            <person name="Mikhailova N."/>
            <person name="Weimer P.J."/>
            <person name="Stevenson D.M."/>
            <person name="Boyum J."/>
            <person name="Brumm P.I."/>
            <person name="Mead D."/>
        </authorList>
    </citation>
    <scope>NUCLEOTIDE SEQUENCE [LARGE SCALE GENOMIC DNA]</scope>
    <source>
        <strain evidence="14">ATCC 19169 / S85</strain>
        <strain evidence="11">S85</strain>
    </source>
</reference>
<dbReference type="Proteomes" id="UP000000517">
    <property type="component" value="Chromosome"/>
</dbReference>
<reference evidence="13" key="2">
    <citation type="submission" date="2010-08" db="EMBL/GenBank/DDBJ databases">
        <title>Complete sequence of Fibrobacter succinogenes subsp. succinogenes S85.</title>
        <authorList>
            <person name="Durkin A.S."/>
            <person name="Nelson K.E."/>
            <person name="Morrison M."/>
            <person name="Forsberg C.W."/>
            <person name="Wilson D.B."/>
            <person name="Russell J.B."/>
            <person name="Cann I.K.O."/>
            <person name="Mackie R.I."/>
            <person name="White B.A."/>
        </authorList>
    </citation>
    <scope>NUCLEOTIDE SEQUENCE [LARGE SCALE GENOMIC DNA]</scope>
    <source>
        <strain evidence="13">ATCC 19169 / S85</strain>
    </source>
</reference>
<evidence type="ECO:0000256" key="3">
    <source>
        <dbReference type="ARBA" id="ARBA00022525"/>
    </source>
</evidence>
<dbReference type="Proteomes" id="UP000001497">
    <property type="component" value="Chromosome"/>
</dbReference>
<sequence>MKAKRLSFVTAACVAALCTTSFAYTISGTVSDDQGKLIKDVDVSLLKEGKTTKTDDQGKFTIHEDEEEVGINPSFRNAVGYISVNNGILSYSQSSTSPVQVKIYNSLGNQVFKKTLQGSGTYDLSKGLKARGTYFAQVTVGSATQKFKFTTDGSFESSFGSQANALMKDAQKGEAIQFVATDYDTLTIKLNTLDTTLNVKLTKSVPAEQTFKFGYALKNEPRKSKGCGKASSLRSNRKVENGEQFSINVGGKNRTFFITLPNNYDNTKPHKLLIANHCMGSKAEDFVHHNPDYDHPTPYYGQQKLDKNGDYIFVAPQGNDNGTWNGKEDHQFVDEMITAMFDNYCVDTTRVFATGFSFGAMFTNSLAQDLQERLRAVAVYATADYNIWLPAAGTGRYDAKNLPIAWMAVHGKNDGMCNYDRAKNSALPRILKRNGKADANGNFTDASAEKPQENNGNTGHVCYDFKTVDERFPVKFCSWPGGHQWTAHDNGSMNVGAGWQDTWVPEEAHKFFEQF</sequence>
<evidence type="ECO:0000256" key="2">
    <source>
        <dbReference type="ARBA" id="ARBA00010278"/>
    </source>
</evidence>
<evidence type="ECO:0000256" key="8">
    <source>
        <dbReference type="ARBA" id="ARBA00023326"/>
    </source>
</evidence>
<evidence type="ECO:0000313" key="12">
    <source>
        <dbReference type="EMBL" id="ADL25262.1"/>
    </source>
</evidence>
<feature type="chain" id="PRO_5003000386" evidence="10">
    <location>
        <begin position="24"/>
        <end position="515"/>
    </location>
</feature>
<dbReference type="KEGG" id="fsc:FSU_2054"/>
<dbReference type="Gene3D" id="3.40.50.1820">
    <property type="entry name" value="alpha/beta hydrolase"/>
    <property type="match status" value="1"/>
</dbReference>
<dbReference type="AlphaFoldDB" id="C9RRH8"/>
<evidence type="ECO:0000313" key="14">
    <source>
        <dbReference type="Proteomes" id="UP000001497"/>
    </source>
</evidence>
<dbReference type="SUPFAM" id="SSF53474">
    <property type="entry name" value="alpha/beta-Hydrolases"/>
    <property type="match status" value="1"/>
</dbReference>
<dbReference type="GO" id="GO:0030600">
    <property type="term" value="F:feruloyl esterase activity"/>
    <property type="evidence" value="ECO:0007669"/>
    <property type="project" value="InterPro"/>
</dbReference>
<evidence type="ECO:0000256" key="5">
    <source>
        <dbReference type="ARBA" id="ARBA00022729"/>
    </source>
</evidence>
<keyword evidence="4" id="KW-0858">Xylan degradation</keyword>
<feature type="signal peptide" evidence="10">
    <location>
        <begin position="1"/>
        <end position="23"/>
    </location>
</feature>
<evidence type="ECO:0000313" key="11">
    <source>
        <dbReference type="EMBL" id="ACX75164.1"/>
    </source>
</evidence>
<dbReference type="InterPro" id="IPR029058">
    <property type="entry name" value="AB_hydrolase_fold"/>
</dbReference>
<dbReference type="STRING" id="59374.FSU_2054"/>
<reference evidence="12" key="3">
    <citation type="submission" date="2010-08" db="EMBL/GenBank/DDBJ databases">
        <authorList>
            <person name="Durkin A.S."/>
            <person name="Nelson K.E."/>
            <person name="Morrison M."/>
            <person name="Forsberg C.W."/>
            <person name="Wilson D.B."/>
            <person name="Russell J.B."/>
            <person name="Cann I.K.O."/>
            <person name="Mackie R.I."/>
            <person name="White B.A."/>
        </authorList>
    </citation>
    <scope>NUCLEOTIDE SEQUENCE</scope>
    <source>
        <strain evidence="12">S85</strain>
    </source>
</reference>
<dbReference type="PATRIC" id="fig|59374.8.peg.1973"/>
<protein>
    <submittedName>
        <fullName evidence="12">Esterase D domain protein</fullName>
    </submittedName>
    <submittedName>
        <fullName evidence="11">Poly(3-hydroxybutyrate) depolymerase-like protein</fullName>
    </submittedName>
</protein>
<keyword evidence="14" id="KW-1185">Reference proteome</keyword>
<proteinExistence type="inferred from homology"/>
<evidence type="ECO:0000256" key="7">
    <source>
        <dbReference type="ARBA" id="ARBA00023277"/>
    </source>
</evidence>
<dbReference type="GO" id="GO:0005576">
    <property type="term" value="C:extracellular region"/>
    <property type="evidence" value="ECO:0007669"/>
    <property type="project" value="UniProtKB-SubCell"/>
</dbReference>
<dbReference type="GO" id="GO:0045493">
    <property type="term" value="P:xylan catabolic process"/>
    <property type="evidence" value="ECO:0007669"/>
    <property type="project" value="UniProtKB-KW"/>
</dbReference>
<dbReference type="InterPro" id="IPR026444">
    <property type="entry name" value="Secre_tail"/>
</dbReference>
<dbReference type="RefSeq" id="WP_014546251.1">
    <property type="nucleotide sequence ID" value="NC_013410.1"/>
</dbReference>
<comment type="function">
    <text evidence="9">Involved in degradation of plant cell walls. Hydrolyzes the feruloyl-arabinose ester bond in arabinoxylans, and the feruloyl-galactose ester bond in pectin. Active against paranitrophenyl-acetate, methyl ferulate and wheat arabinoxylan.</text>
</comment>
<evidence type="ECO:0000256" key="1">
    <source>
        <dbReference type="ARBA" id="ARBA00004613"/>
    </source>
</evidence>
<dbReference type="EMBL" id="CP001792">
    <property type="protein sequence ID" value="ACX75164.1"/>
    <property type="molecule type" value="Genomic_DNA"/>
</dbReference>
<name>C9RRH8_FIBSS</name>
<dbReference type="eggNOG" id="COG3509">
    <property type="taxonomic scope" value="Bacteria"/>
</dbReference>
<evidence type="ECO:0000256" key="4">
    <source>
        <dbReference type="ARBA" id="ARBA00022651"/>
    </source>
</evidence>
<gene>
    <name evidence="11" type="ordered locus">Fisuc_1569</name>
    <name evidence="12" type="ordered locus">FSU_2054</name>
</gene>
<dbReference type="PANTHER" id="PTHR38050">
    <property type="match status" value="1"/>
</dbReference>
<evidence type="ECO:0000256" key="10">
    <source>
        <dbReference type="SAM" id="SignalP"/>
    </source>
</evidence>
<keyword evidence="8" id="KW-0624">Polysaccharide degradation</keyword>
<organism evidence="12 13">
    <name type="scientific">Fibrobacter succinogenes (strain ATCC 19169 / S85)</name>
    <dbReference type="NCBI Taxonomy" id="59374"/>
    <lineage>
        <taxon>Bacteria</taxon>
        <taxon>Pseudomonadati</taxon>
        <taxon>Fibrobacterota</taxon>
        <taxon>Fibrobacteria</taxon>
        <taxon>Fibrobacterales</taxon>
        <taxon>Fibrobacteraceae</taxon>
        <taxon>Fibrobacter</taxon>
    </lineage>
</organism>
<dbReference type="OrthoDB" id="9764953at2"/>
<keyword evidence="6" id="KW-0378">Hydrolase</keyword>
<comment type="subcellular location">
    <subcellularLocation>
        <location evidence="1">Secreted</location>
    </subcellularLocation>
</comment>
<dbReference type="HOGENOM" id="CLU_528681_0_0_0"/>
<dbReference type="NCBIfam" id="TIGR04183">
    <property type="entry name" value="Por_Secre_tail"/>
    <property type="match status" value="1"/>
</dbReference>
<comment type="similarity">
    <text evidence="2">Belongs to the faeC family.</text>
</comment>
<dbReference type="KEGG" id="fsu:Fisuc_1569"/>
<dbReference type="EMBL" id="CP002158">
    <property type="protein sequence ID" value="ADL25262.1"/>
    <property type="molecule type" value="Genomic_DNA"/>
</dbReference>
<dbReference type="InterPro" id="IPR043595">
    <property type="entry name" value="FaeB/C/D"/>
</dbReference>
<evidence type="ECO:0000256" key="9">
    <source>
        <dbReference type="ARBA" id="ARBA00025250"/>
    </source>
</evidence>
<keyword evidence="5 10" id="KW-0732">Signal</keyword>